<evidence type="ECO:0000313" key="3">
    <source>
        <dbReference type="Proteomes" id="UP000813444"/>
    </source>
</evidence>
<dbReference type="InterPro" id="IPR010730">
    <property type="entry name" value="HET"/>
</dbReference>
<dbReference type="AlphaFoldDB" id="A0A8K0WQR8"/>
<sequence>MDSLTKPLPQAPAGVMMIRGTFCHACQMILSGNVNKVVPTTPPAYIHHETIASFASSQKQGCQLCKRIQHRLDRVSKEVIKDGSFISIRAKSEDASKKERISLEFNINEPTEERSFDGMTYVYSVIDPLNPEQTLTANIFKYNNATYLPRHTVRLLLSPSSGLDSREVDNLGNNSGSKESCQLATGWLQNCLHHHNHGGQEAFFPDRVLEIIPGESTTVKLLCREKKSLPCGTEPYATLSYCWGRGDHLKLTSAAMDQLISGVEQSGLPKTFTDAISMVQSLGIKYLWIDSLCILQDSRDDWKDQSAMMGKVYQNSRLTIAAAAATDSHDGLFFDRDPREVAPVQACTRILDASWPVRWYDIVDQNAYTLDVRTAPLNARGWVYQERMLSTRILHCTKGQLYWECDEMLANESWPCGLPNESGEEPGEFKRLLKRRDSITSVLSSFEWLSLVNKYSRCHLTKNDDILVAISGIAKSWGAVFPDKYLAGLWQKSLPYGLLWYGRPSFKRRLDNDKTYRAPSWSWASVAGETVWSDTLTELKFDTTKVIVLTHLLENTTTELDSADPTGAVRSGNLVLQTAFMKGEVGTRPLPIDYRMSHVGFRSIFLRSETTVWMGACCFDTHEKMLEVDQNPKYPLFCLPMILTADPDPTGQTQLATVEGITTEKDTVAKHRRIGYFWATAQFMNPTPDKDLFSFLKDLDVVSKLRSLGMLGPQGYGFYMVMIE</sequence>
<reference evidence="2" key="1">
    <citation type="journal article" date="2021" name="Nat. Commun.">
        <title>Genetic determinants of endophytism in the Arabidopsis root mycobiome.</title>
        <authorList>
            <person name="Mesny F."/>
            <person name="Miyauchi S."/>
            <person name="Thiergart T."/>
            <person name="Pickel B."/>
            <person name="Atanasova L."/>
            <person name="Karlsson M."/>
            <person name="Huettel B."/>
            <person name="Barry K.W."/>
            <person name="Haridas S."/>
            <person name="Chen C."/>
            <person name="Bauer D."/>
            <person name="Andreopoulos W."/>
            <person name="Pangilinan J."/>
            <person name="LaButti K."/>
            <person name="Riley R."/>
            <person name="Lipzen A."/>
            <person name="Clum A."/>
            <person name="Drula E."/>
            <person name="Henrissat B."/>
            <person name="Kohler A."/>
            <person name="Grigoriev I.V."/>
            <person name="Martin F.M."/>
            <person name="Hacquard S."/>
        </authorList>
    </citation>
    <scope>NUCLEOTIDE SEQUENCE</scope>
    <source>
        <strain evidence="2">MPI-CAGE-CH-0235</strain>
    </source>
</reference>
<dbReference type="OrthoDB" id="5362512at2759"/>
<proteinExistence type="predicted"/>
<organism evidence="2 3">
    <name type="scientific">Stachybotrys elegans</name>
    <dbReference type="NCBI Taxonomy" id="80388"/>
    <lineage>
        <taxon>Eukaryota</taxon>
        <taxon>Fungi</taxon>
        <taxon>Dikarya</taxon>
        <taxon>Ascomycota</taxon>
        <taxon>Pezizomycotina</taxon>
        <taxon>Sordariomycetes</taxon>
        <taxon>Hypocreomycetidae</taxon>
        <taxon>Hypocreales</taxon>
        <taxon>Stachybotryaceae</taxon>
        <taxon>Stachybotrys</taxon>
    </lineage>
</organism>
<evidence type="ECO:0000313" key="2">
    <source>
        <dbReference type="EMBL" id="KAH7317117.1"/>
    </source>
</evidence>
<comment type="caution">
    <text evidence="2">The sequence shown here is derived from an EMBL/GenBank/DDBJ whole genome shotgun (WGS) entry which is preliminary data.</text>
</comment>
<evidence type="ECO:0000259" key="1">
    <source>
        <dbReference type="Pfam" id="PF06985"/>
    </source>
</evidence>
<dbReference type="PANTHER" id="PTHR33112">
    <property type="entry name" value="DOMAIN PROTEIN, PUTATIVE-RELATED"/>
    <property type="match status" value="1"/>
</dbReference>
<protein>
    <submittedName>
        <fullName evidence="2">Heterokaryon incompatibility protein-domain-containing protein</fullName>
    </submittedName>
</protein>
<dbReference type="Proteomes" id="UP000813444">
    <property type="component" value="Unassembled WGS sequence"/>
</dbReference>
<dbReference type="EMBL" id="JAGPNK010000008">
    <property type="protein sequence ID" value="KAH7317117.1"/>
    <property type="molecule type" value="Genomic_DNA"/>
</dbReference>
<dbReference type="Pfam" id="PF06985">
    <property type="entry name" value="HET"/>
    <property type="match status" value="1"/>
</dbReference>
<feature type="domain" description="Heterokaryon incompatibility" evidence="1">
    <location>
        <begin position="236"/>
        <end position="386"/>
    </location>
</feature>
<accession>A0A8K0WQR8</accession>
<dbReference type="PANTHER" id="PTHR33112:SF10">
    <property type="entry name" value="TOL"/>
    <property type="match status" value="1"/>
</dbReference>
<keyword evidence="3" id="KW-1185">Reference proteome</keyword>
<gene>
    <name evidence="2" type="ORF">B0I35DRAFT_512901</name>
</gene>
<name>A0A8K0WQR8_9HYPO</name>